<proteinExistence type="predicted"/>
<dbReference type="PANTHER" id="PTHR34107">
    <property type="entry name" value="SLL0198 PROTEIN-RELATED"/>
    <property type="match status" value="1"/>
</dbReference>
<dbReference type="CDD" id="cd06260">
    <property type="entry name" value="DUF820-like"/>
    <property type="match status" value="1"/>
</dbReference>
<dbReference type="PANTHER" id="PTHR34107:SF7">
    <property type="entry name" value="SLR2092 PROTEIN"/>
    <property type="match status" value="1"/>
</dbReference>
<dbReference type="Proteomes" id="UP000240206">
    <property type="component" value="Unassembled WGS sequence"/>
</dbReference>
<keyword evidence="3" id="KW-1185">Reference proteome</keyword>
<comment type="caution">
    <text evidence="2">The sequence shown here is derived from an EMBL/GenBank/DDBJ whole genome shotgun (WGS) entry which is preliminary data.</text>
</comment>
<feature type="unsure residue" description="E or Q" evidence="2">
    <location>
        <position position="166"/>
    </location>
</feature>
<dbReference type="Pfam" id="PF05685">
    <property type="entry name" value="Uma2"/>
    <property type="match status" value="1"/>
</dbReference>
<evidence type="ECO:0000313" key="3">
    <source>
        <dbReference type="Proteomes" id="UP000240206"/>
    </source>
</evidence>
<name>A0A2P7EBT5_9SYNE</name>
<dbReference type="SUPFAM" id="SSF52980">
    <property type="entry name" value="Restriction endonuclease-like"/>
    <property type="match status" value="1"/>
</dbReference>
<gene>
    <name evidence="2" type="ORF">C7K08_11890</name>
</gene>
<reference evidence="3" key="1">
    <citation type="submission" date="2018-03" db="EMBL/GenBank/DDBJ databases">
        <title>Ecological and genomic features of two cosmopolitan and abundant freshwater picocyanobacteria.</title>
        <authorList>
            <person name="Cabello-Yeves P.J."/>
            <person name="Picazo A."/>
            <person name="Camacho A."/>
            <person name="Callieri C."/>
            <person name="Rosselli R."/>
            <person name="Roda-Garcia J."/>
            <person name="Coutinho F.H."/>
            <person name="Rodriguez-Valera F."/>
        </authorList>
    </citation>
    <scope>NUCLEOTIDE SEQUENCE [LARGE SCALE GENOMIC DNA]</scope>
    <source>
        <strain evidence="3">Tous</strain>
    </source>
</reference>
<sequence>MTLTTSPAIPNATPLRLPADLKLTPKQFELVCAENRESVLELNASGRVLVMTPTGSETGSRNGELFFQLKLFAQQQGLWKAFDSSTGFLLPDGSVLSPDASLVRIDRWQALSPEERRGFAPLCPDLVVELASPSDESPLALMALRKKMAAYQANGASLAWLLLPHEQTVEVWAANTESQRLEQIQLLDASGELSGLQLQLAKIWAG</sequence>
<organism evidence="2 3">
    <name type="scientific">Synechococcus lacustris str. Tous</name>
    <dbReference type="NCBI Taxonomy" id="1910958"/>
    <lineage>
        <taxon>Bacteria</taxon>
        <taxon>Bacillati</taxon>
        <taxon>Cyanobacteriota</taxon>
        <taxon>Cyanophyceae</taxon>
        <taxon>Synechococcales</taxon>
        <taxon>Synechococcaceae</taxon>
        <taxon>Synechococcus</taxon>
    </lineage>
</organism>
<evidence type="ECO:0000259" key="1">
    <source>
        <dbReference type="Pfam" id="PF05685"/>
    </source>
</evidence>
<dbReference type="InterPro" id="IPR012296">
    <property type="entry name" value="Nuclease_put_TT1808"/>
</dbReference>
<dbReference type="Gene3D" id="3.90.1570.10">
    <property type="entry name" value="tt1808, chain A"/>
    <property type="match status" value="1"/>
</dbReference>
<dbReference type="AlphaFoldDB" id="A0A2P7EBT5"/>
<feature type="domain" description="Putative restriction endonuclease" evidence="1">
    <location>
        <begin position="26"/>
        <end position="199"/>
    </location>
</feature>
<dbReference type="InterPro" id="IPR011335">
    <property type="entry name" value="Restrct_endonuc-II-like"/>
</dbReference>
<protein>
    <recommendedName>
        <fullName evidence="1">Putative restriction endonuclease domain-containing protein</fullName>
    </recommendedName>
</protein>
<dbReference type="EMBL" id="PXVC01000088">
    <property type="protein sequence ID" value="PSI00675.1"/>
    <property type="molecule type" value="Genomic_DNA"/>
</dbReference>
<dbReference type="InterPro" id="IPR008538">
    <property type="entry name" value="Uma2"/>
</dbReference>
<accession>A0A2P7EBT5</accession>
<evidence type="ECO:0000313" key="2">
    <source>
        <dbReference type="EMBL" id="PSI00675.1"/>
    </source>
</evidence>